<dbReference type="InterPro" id="IPR024607">
    <property type="entry name" value="Sulfatase_CS"/>
</dbReference>
<proteinExistence type="inferred from homology"/>
<dbReference type="SUPFAM" id="SSF53649">
    <property type="entry name" value="Alkaline phosphatase-like"/>
    <property type="match status" value="1"/>
</dbReference>
<dbReference type="Proteomes" id="UP000718012">
    <property type="component" value="Unassembled WGS sequence"/>
</dbReference>
<accession>A0A921K3C8</accession>
<dbReference type="PROSITE" id="PS00523">
    <property type="entry name" value="SULFATASE_1"/>
    <property type="match status" value="1"/>
</dbReference>
<evidence type="ECO:0000256" key="4">
    <source>
        <dbReference type="PIRSR" id="PIRSR600917-52"/>
    </source>
</evidence>
<protein>
    <submittedName>
        <fullName evidence="6">Arylsulfatase</fullName>
        <ecNumber evidence="6">3.1.6.1</ecNumber>
    </submittedName>
</protein>
<organism evidence="6 7">
    <name type="scientific">Phocaeicola coprocola</name>
    <dbReference type="NCBI Taxonomy" id="310298"/>
    <lineage>
        <taxon>Bacteria</taxon>
        <taxon>Pseudomonadati</taxon>
        <taxon>Bacteroidota</taxon>
        <taxon>Bacteroidia</taxon>
        <taxon>Bacteroidales</taxon>
        <taxon>Bacteroidaceae</taxon>
        <taxon>Phocaeicola</taxon>
    </lineage>
</organism>
<evidence type="ECO:0000256" key="1">
    <source>
        <dbReference type="ARBA" id="ARBA00008779"/>
    </source>
</evidence>
<dbReference type="AlphaFoldDB" id="A0A921K3C8"/>
<keyword evidence="2" id="KW-0479">Metal-binding</keyword>
<evidence type="ECO:0000313" key="7">
    <source>
        <dbReference type="Proteomes" id="UP000718012"/>
    </source>
</evidence>
<feature type="domain" description="Sulfatase N-terminal" evidence="5">
    <location>
        <begin position="26"/>
        <end position="376"/>
    </location>
</feature>
<evidence type="ECO:0000256" key="2">
    <source>
        <dbReference type="ARBA" id="ARBA00022723"/>
    </source>
</evidence>
<dbReference type="PANTHER" id="PTHR45953:SF1">
    <property type="entry name" value="IDURONATE 2-SULFATASE"/>
    <property type="match status" value="1"/>
</dbReference>
<dbReference type="PROSITE" id="PS00149">
    <property type="entry name" value="SULFATASE_2"/>
    <property type="match status" value="1"/>
</dbReference>
<dbReference type="GO" id="GO:0046872">
    <property type="term" value="F:metal ion binding"/>
    <property type="evidence" value="ECO:0007669"/>
    <property type="project" value="UniProtKB-KW"/>
</dbReference>
<evidence type="ECO:0000256" key="3">
    <source>
        <dbReference type="ARBA" id="ARBA00022801"/>
    </source>
</evidence>
<dbReference type="InterPro" id="IPR017850">
    <property type="entry name" value="Alkaline_phosphatase_core_sf"/>
</dbReference>
<evidence type="ECO:0000313" key="6">
    <source>
        <dbReference type="EMBL" id="HJF07809.1"/>
    </source>
</evidence>
<dbReference type="EMBL" id="DYXD01000143">
    <property type="protein sequence ID" value="HJF07809.1"/>
    <property type="molecule type" value="Genomic_DNA"/>
</dbReference>
<dbReference type="PANTHER" id="PTHR45953">
    <property type="entry name" value="IDURONATE 2-SULFATASE"/>
    <property type="match status" value="1"/>
</dbReference>
<dbReference type="Pfam" id="PF00884">
    <property type="entry name" value="Sulfatase"/>
    <property type="match status" value="1"/>
</dbReference>
<name>A0A921K3C8_9BACT</name>
<dbReference type="EC" id="3.1.6.1" evidence="6"/>
<dbReference type="NCBIfam" id="NF010322">
    <property type="entry name" value="PRK13759.1"/>
    <property type="match status" value="1"/>
</dbReference>
<dbReference type="GO" id="GO:0004065">
    <property type="term" value="F:arylsulfatase activity"/>
    <property type="evidence" value="ECO:0007669"/>
    <property type="project" value="UniProtKB-EC"/>
</dbReference>
<reference evidence="6" key="2">
    <citation type="submission" date="2021-09" db="EMBL/GenBank/DDBJ databases">
        <authorList>
            <person name="Gilroy R."/>
        </authorList>
    </citation>
    <scope>NUCLEOTIDE SEQUENCE</scope>
    <source>
        <strain evidence="6">CHK165-8395</strain>
    </source>
</reference>
<comment type="similarity">
    <text evidence="1">Belongs to the sulfatase family.</text>
</comment>
<comment type="PTM">
    <text evidence="4">The conversion to 3-oxoalanine (also known as C-formylglycine, FGly), of a serine or cysteine residue in prokaryotes and of a cysteine residue in eukaryotes, is critical for catalytic activity.</text>
</comment>
<dbReference type="GO" id="GO:0005737">
    <property type="term" value="C:cytoplasm"/>
    <property type="evidence" value="ECO:0007669"/>
    <property type="project" value="TreeGrafter"/>
</dbReference>
<reference evidence="6" key="1">
    <citation type="journal article" date="2021" name="PeerJ">
        <title>Extensive microbial diversity within the chicken gut microbiome revealed by metagenomics and culture.</title>
        <authorList>
            <person name="Gilroy R."/>
            <person name="Ravi A."/>
            <person name="Getino M."/>
            <person name="Pursley I."/>
            <person name="Horton D.L."/>
            <person name="Alikhan N.F."/>
            <person name="Baker D."/>
            <person name="Gharbi K."/>
            <person name="Hall N."/>
            <person name="Watson M."/>
            <person name="Adriaenssens E.M."/>
            <person name="Foster-Nyarko E."/>
            <person name="Jarju S."/>
            <person name="Secka A."/>
            <person name="Antonio M."/>
            <person name="Oren A."/>
            <person name="Chaudhuri R.R."/>
            <person name="La Ragione R."/>
            <person name="Hildebrand F."/>
            <person name="Pallen M.J."/>
        </authorList>
    </citation>
    <scope>NUCLEOTIDE SEQUENCE</scope>
    <source>
        <strain evidence="6">CHK165-8395</strain>
    </source>
</reference>
<dbReference type="Gene3D" id="3.40.720.10">
    <property type="entry name" value="Alkaline Phosphatase, subunit A"/>
    <property type="match status" value="1"/>
</dbReference>
<keyword evidence="3 6" id="KW-0378">Hydrolase</keyword>
<gene>
    <name evidence="6" type="ORF">K8U81_06410</name>
</gene>
<dbReference type="InterPro" id="IPR000917">
    <property type="entry name" value="Sulfatase_N"/>
</dbReference>
<evidence type="ECO:0000259" key="5">
    <source>
        <dbReference type="Pfam" id="PF00884"/>
    </source>
</evidence>
<sequence length="501" mass="57077">MKNIYWVSGLVLPFCSLQILKAEKQPNIIFIITDQQRGDALGCSGNERIITPNIDALAHDGYYFSNAYSATPSSTPARAGLLTGMTPWHHGMLGYGNVAEHYRYELPQMLSDCGYLTLGIGKMHWKPQNALHGFDATILDESGRVESPYFMSDYRKWFQTVALGKDPDETGIGWNDHAAATYKLNENLHPTVWTADVAVRTIEHYEGEKPLFLKISFARPHSPYDPPKRLLDKYQDIEMEAPIHSDWSKDIGADLTDPKADPTAAFAQFDDEYVKNSKKHYYAAITFIDEQVGRIVKALKDKGLYDNSIICFTSDHGDMMGDHHHWRKTYAYEGSSAIPYIVKFPKTLKTVKPVGTVVENPVELRDFLPTFVELAGGNVPADIDGKSLVTLVRDSLPQWRKWIDMEHATCYSEDNYWCALTDGKIKYIWFVHTGEEQLFDLVNDPKEMKDVSKERKYKKQIKDLRAAMVQHLSERGDGWVKDGKLVVRKESMLYSPNYPQK</sequence>
<feature type="modified residue" description="3-oxoalanine (Ser)" evidence="4">
    <location>
        <position position="74"/>
    </location>
</feature>
<comment type="caution">
    <text evidence="6">The sequence shown here is derived from an EMBL/GenBank/DDBJ whole genome shotgun (WGS) entry which is preliminary data.</text>
</comment>